<evidence type="ECO:0000256" key="1">
    <source>
        <dbReference type="ARBA" id="ARBA00009437"/>
    </source>
</evidence>
<accession>A0A1H0KWS8</accession>
<protein>
    <submittedName>
        <fullName evidence="6">DNA-binding transcriptional regulator, LysR family</fullName>
    </submittedName>
</protein>
<dbReference type="Pfam" id="PF00126">
    <property type="entry name" value="HTH_1"/>
    <property type="match status" value="1"/>
</dbReference>
<dbReference type="Pfam" id="PF03466">
    <property type="entry name" value="LysR_substrate"/>
    <property type="match status" value="1"/>
</dbReference>
<dbReference type="PROSITE" id="PS50931">
    <property type="entry name" value="HTH_LYSR"/>
    <property type="match status" value="1"/>
</dbReference>
<dbReference type="STRING" id="198616.SAMN05216193_11390"/>
<dbReference type="SUPFAM" id="SSF46785">
    <property type="entry name" value="Winged helix' DNA-binding domain"/>
    <property type="match status" value="1"/>
</dbReference>
<dbReference type="OrthoDB" id="9786526at2"/>
<reference evidence="7" key="1">
    <citation type="submission" date="2016-10" db="EMBL/GenBank/DDBJ databases">
        <authorList>
            <person name="Varghese N."/>
            <person name="Submissions S."/>
        </authorList>
    </citation>
    <scope>NUCLEOTIDE SEQUENCE [LARGE SCALE GENOMIC DNA]</scope>
    <source>
        <strain evidence="7">JCM 21621</strain>
    </source>
</reference>
<name>A0A1H0KWS8_9PSED</name>
<evidence type="ECO:0000256" key="2">
    <source>
        <dbReference type="ARBA" id="ARBA00023015"/>
    </source>
</evidence>
<organism evidence="6 7">
    <name type="scientific">Pseudomonas jinjuensis</name>
    <dbReference type="NCBI Taxonomy" id="198616"/>
    <lineage>
        <taxon>Bacteria</taxon>
        <taxon>Pseudomonadati</taxon>
        <taxon>Pseudomonadota</taxon>
        <taxon>Gammaproteobacteria</taxon>
        <taxon>Pseudomonadales</taxon>
        <taxon>Pseudomonadaceae</taxon>
        <taxon>Pseudomonas</taxon>
    </lineage>
</organism>
<comment type="similarity">
    <text evidence="1">Belongs to the LysR transcriptional regulatory family.</text>
</comment>
<dbReference type="PANTHER" id="PTHR30537">
    <property type="entry name" value="HTH-TYPE TRANSCRIPTIONAL REGULATOR"/>
    <property type="match status" value="1"/>
</dbReference>
<dbReference type="GO" id="GO:0003677">
    <property type="term" value="F:DNA binding"/>
    <property type="evidence" value="ECO:0007669"/>
    <property type="project" value="UniProtKB-KW"/>
</dbReference>
<dbReference type="PANTHER" id="PTHR30537:SF5">
    <property type="entry name" value="HTH-TYPE TRANSCRIPTIONAL ACTIVATOR TTDR-RELATED"/>
    <property type="match status" value="1"/>
</dbReference>
<dbReference type="CDD" id="cd08422">
    <property type="entry name" value="PBP2_CrgA_like"/>
    <property type="match status" value="1"/>
</dbReference>
<evidence type="ECO:0000313" key="6">
    <source>
        <dbReference type="EMBL" id="SDO60484.1"/>
    </source>
</evidence>
<dbReference type="InterPro" id="IPR005119">
    <property type="entry name" value="LysR_subst-bd"/>
</dbReference>
<dbReference type="InterPro" id="IPR036390">
    <property type="entry name" value="WH_DNA-bd_sf"/>
</dbReference>
<keyword evidence="3 6" id="KW-0238">DNA-binding</keyword>
<sequence>MDTLHGMRTFARVVDAGSFTAAANALGLSTAQVSRIVSELETHLQARLLHRTTRRLALTETGERYLQRCRQIIGEVEEAEAEASGAHLRPRGRLRVHSIAGLGQQHLVPLISRYCELYSEVNVELTLSQRQPDILEEGQDVVITRDRELPDSEYVAQTLGTIYSVLCASPGYLQRRGIPRSVEDLHEHQCLHLVDPTFPEGWAFEEGGEECVIRPQDTFMVNVAEALAGAARAGMGVCLLPSYVAAPALRHRELVRVLPEHRLHVRQIFALYPSRRFLDAKIRTWIEFLKEELPRAFAEDEQVIGHPSNWA</sequence>
<dbReference type="RefSeq" id="WP_084312008.1">
    <property type="nucleotide sequence ID" value="NZ_FNIJ01000013.1"/>
</dbReference>
<dbReference type="InterPro" id="IPR000847">
    <property type="entry name" value="LysR_HTH_N"/>
</dbReference>
<dbReference type="InterPro" id="IPR058163">
    <property type="entry name" value="LysR-type_TF_proteobact-type"/>
</dbReference>
<keyword evidence="4" id="KW-0804">Transcription</keyword>
<gene>
    <name evidence="6" type="ORF">SAMN05216193_11390</name>
</gene>
<dbReference type="GO" id="GO:0003700">
    <property type="term" value="F:DNA-binding transcription factor activity"/>
    <property type="evidence" value="ECO:0007669"/>
    <property type="project" value="InterPro"/>
</dbReference>
<dbReference type="Proteomes" id="UP000242957">
    <property type="component" value="Unassembled WGS sequence"/>
</dbReference>
<dbReference type="FunFam" id="1.10.10.10:FF:000001">
    <property type="entry name" value="LysR family transcriptional regulator"/>
    <property type="match status" value="1"/>
</dbReference>
<keyword evidence="2" id="KW-0805">Transcription regulation</keyword>
<keyword evidence="7" id="KW-1185">Reference proteome</keyword>
<dbReference type="EMBL" id="FNIJ01000013">
    <property type="protein sequence ID" value="SDO60484.1"/>
    <property type="molecule type" value="Genomic_DNA"/>
</dbReference>
<evidence type="ECO:0000256" key="4">
    <source>
        <dbReference type="ARBA" id="ARBA00023163"/>
    </source>
</evidence>
<dbReference type="Gene3D" id="1.10.10.10">
    <property type="entry name" value="Winged helix-like DNA-binding domain superfamily/Winged helix DNA-binding domain"/>
    <property type="match status" value="1"/>
</dbReference>
<evidence type="ECO:0000259" key="5">
    <source>
        <dbReference type="PROSITE" id="PS50931"/>
    </source>
</evidence>
<evidence type="ECO:0000313" key="7">
    <source>
        <dbReference type="Proteomes" id="UP000242957"/>
    </source>
</evidence>
<proteinExistence type="inferred from homology"/>
<feature type="domain" description="HTH lysR-type" evidence="5">
    <location>
        <begin position="1"/>
        <end position="59"/>
    </location>
</feature>
<dbReference type="SUPFAM" id="SSF53850">
    <property type="entry name" value="Periplasmic binding protein-like II"/>
    <property type="match status" value="1"/>
</dbReference>
<dbReference type="InterPro" id="IPR036388">
    <property type="entry name" value="WH-like_DNA-bd_sf"/>
</dbReference>
<dbReference type="AlphaFoldDB" id="A0A1H0KWS8"/>
<evidence type="ECO:0000256" key="3">
    <source>
        <dbReference type="ARBA" id="ARBA00023125"/>
    </source>
</evidence>
<dbReference type="Gene3D" id="3.40.190.290">
    <property type="match status" value="1"/>
</dbReference>